<feature type="region of interest" description="Disordered" evidence="1">
    <location>
        <begin position="91"/>
        <end position="143"/>
    </location>
</feature>
<gene>
    <name evidence="2" type="ORF">N0V89_008375</name>
</gene>
<dbReference type="OrthoDB" id="3795643at2759"/>
<feature type="region of interest" description="Disordered" evidence="1">
    <location>
        <begin position="630"/>
        <end position="653"/>
    </location>
</feature>
<dbReference type="GeneID" id="80911905"/>
<evidence type="ECO:0000313" key="3">
    <source>
        <dbReference type="Proteomes" id="UP001140513"/>
    </source>
</evidence>
<accession>A0A9W8XHF5</accession>
<organism evidence="2 3">
    <name type="scientific">Didymosphaeria variabile</name>
    <dbReference type="NCBI Taxonomy" id="1932322"/>
    <lineage>
        <taxon>Eukaryota</taxon>
        <taxon>Fungi</taxon>
        <taxon>Dikarya</taxon>
        <taxon>Ascomycota</taxon>
        <taxon>Pezizomycotina</taxon>
        <taxon>Dothideomycetes</taxon>
        <taxon>Pleosporomycetidae</taxon>
        <taxon>Pleosporales</taxon>
        <taxon>Massarineae</taxon>
        <taxon>Didymosphaeriaceae</taxon>
        <taxon>Didymosphaeria</taxon>
    </lineage>
</organism>
<keyword evidence="3" id="KW-1185">Reference proteome</keyword>
<dbReference type="EMBL" id="JAPEUX010000006">
    <property type="protein sequence ID" value="KAJ4349757.1"/>
    <property type="molecule type" value="Genomic_DNA"/>
</dbReference>
<feature type="region of interest" description="Disordered" evidence="1">
    <location>
        <begin position="1"/>
        <end position="34"/>
    </location>
</feature>
<name>A0A9W8XHF5_9PLEO</name>
<dbReference type="Proteomes" id="UP001140513">
    <property type="component" value="Unassembled WGS sequence"/>
</dbReference>
<sequence length="769" mass="84686">MTITSSERIAPNTFVDEDDNNPHDERLDQATVTTGESIGDVQELNRPLIEQEYMDRSFAPEKATTPEAKVDLAPGDIEDRDAGTSVVNDLSAISPAPAPVPSTLYPGSPNDDLVEKRATTTTDLPEQPDKHDTSDPVVDTLDTRGSNIGSLVQRGINNINSAVPVDDNTSPTTDTLTSTSTASIKDSLNLFYSAKVPVKNSSDKKPAAMAKVDWLKKLDGVAAPDYDGEWEDSPSRGATVLHEQLLEDDVVAEPLTTPTHNREHLVAPEVASKHRYVPQTFPNLGENLVDELEDINLDSPAKKPPKQDYIAELLDEDADTIEYQPSKAKASHRSALISVATIANKQIETDGFFEATFGQHHPEILRPALAPETPVVHGVGHRNTPKLRTPVGPSPMPSFSELRDRAGHNLKHGSGPQRDFPRTAAPKDNPINDVSSRTNVPTASTENVVDKEYADVSMDMLDYEMGNCGSKDYPTYYFPGTYEAVKHDTYEAAMNVSSAAKSFRNAVGMSGVGKALWSVGAFTAKGTRRAATVLGTQATMSAINLGYKESLPPHVAQWATSKNQEEERKAERKKPNYKLVDEPRYKKADPAKYVLEKKLSTAQKDLIDLDDDLEEEDWTMVNVKETTDQTLQPASTCRVHGEEPPTGYQDGLPNTPYETIMTTVESTAGFVAQVGRTVRGQAIALADRQRQRQLRKQRAEEWPKDARELVQSNRYERLQTIGRLTSPHYTKIHNTHGDLAYPDRPAAYETDDVSDNYDDMVLSDEELKG</sequence>
<evidence type="ECO:0000256" key="1">
    <source>
        <dbReference type="SAM" id="MobiDB-lite"/>
    </source>
</evidence>
<proteinExistence type="predicted"/>
<dbReference type="AlphaFoldDB" id="A0A9W8XHF5"/>
<comment type="caution">
    <text evidence="2">The sequence shown here is derived from an EMBL/GenBank/DDBJ whole genome shotgun (WGS) entry which is preliminary data.</text>
</comment>
<feature type="region of interest" description="Disordered" evidence="1">
    <location>
        <begin position="557"/>
        <end position="578"/>
    </location>
</feature>
<feature type="compositionally biased region" description="Basic and acidic residues" evidence="1">
    <location>
        <begin position="563"/>
        <end position="578"/>
    </location>
</feature>
<reference evidence="2" key="1">
    <citation type="submission" date="2022-10" db="EMBL/GenBank/DDBJ databases">
        <title>Tapping the CABI collections for fungal endophytes: first genome assemblies for Collariella, Neodidymelliopsis, Ascochyta clinopodiicola, Didymella pomorum, Didymosphaeria variabile, Neocosmospora piperis and Neocucurbitaria cava.</title>
        <authorList>
            <person name="Hill R."/>
        </authorList>
    </citation>
    <scope>NUCLEOTIDE SEQUENCE</scope>
    <source>
        <strain evidence="2">IMI 356815</strain>
    </source>
</reference>
<evidence type="ECO:0000313" key="2">
    <source>
        <dbReference type="EMBL" id="KAJ4349757.1"/>
    </source>
</evidence>
<protein>
    <submittedName>
        <fullName evidence="2">Uncharacterized protein</fullName>
    </submittedName>
</protein>
<feature type="compositionally biased region" description="Polar residues" evidence="1">
    <location>
        <begin position="432"/>
        <end position="443"/>
    </location>
</feature>
<feature type="region of interest" description="Disordered" evidence="1">
    <location>
        <begin position="376"/>
        <end position="443"/>
    </location>
</feature>
<dbReference type="RefSeq" id="XP_056068687.1">
    <property type="nucleotide sequence ID" value="XM_056217131.1"/>
</dbReference>